<feature type="domain" description="Sulfatase N-terminal" evidence="2">
    <location>
        <begin position="398"/>
        <end position="676"/>
    </location>
</feature>
<comment type="caution">
    <text evidence="3">The sequence shown here is derived from an EMBL/GenBank/DDBJ whole genome shotgun (WGS) entry which is preliminary data.</text>
</comment>
<protein>
    <recommendedName>
        <fullName evidence="2">Sulfatase N-terminal domain-containing protein</fullName>
    </recommendedName>
</protein>
<dbReference type="InterPro" id="IPR000917">
    <property type="entry name" value="Sulfatase_N"/>
</dbReference>
<dbReference type="EMBL" id="CANTFK010000366">
    <property type="protein sequence ID" value="CAI5715296.1"/>
    <property type="molecule type" value="Genomic_DNA"/>
</dbReference>
<keyword evidence="1" id="KW-0472">Membrane</keyword>
<accession>A0AAV0T8A9</accession>
<dbReference type="PANTHER" id="PTHR43751:SF3">
    <property type="entry name" value="SULFATASE N-TERMINAL DOMAIN-CONTAINING PROTEIN"/>
    <property type="match status" value="1"/>
</dbReference>
<dbReference type="SUPFAM" id="SSF53649">
    <property type="entry name" value="Alkaline phosphatase-like"/>
    <property type="match status" value="1"/>
</dbReference>
<reference evidence="3" key="1">
    <citation type="submission" date="2022-12" db="EMBL/GenBank/DDBJ databases">
        <authorList>
            <person name="Webb A."/>
        </authorList>
    </citation>
    <scope>NUCLEOTIDE SEQUENCE</scope>
    <source>
        <strain evidence="3">Pf2</strain>
    </source>
</reference>
<organism evidence="3 4">
    <name type="scientific">Peronospora farinosa</name>
    <dbReference type="NCBI Taxonomy" id="134698"/>
    <lineage>
        <taxon>Eukaryota</taxon>
        <taxon>Sar</taxon>
        <taxon>Stramenopiles</taxon>
        <taxon>Oomycota</taxon>
        <taxon>Peronosporomycetes</taxon>
        <taxon>Peronosporales</taxon>
        <taxon>Peronosporaceae</taxon>
        <taxon>Peronospora</taxon>
    </lineage>
</organism>
<dbReference type="Proteomes" id="UP001159659">
    <property type="component" value="Unassembled WGS sequence"/>
</dbReference>
<keyword evidence="1" id="KW-1133">Transmembrane helix</keyword>
<dbReference type="AlphaFoldDB" id="A0AAV0T8A9"/>
<feature type="transmembrane region" description="Helical" evidence="1">
    <location>
        <begin position="303"/>
        <end position="330"/>
    </location>
</feature>
<dbReference type="InterPro" id="IPR017850">
    <property type="entry name" value="Alkaline_phosphatase_core_sf"/>
</dbReference>
<dbReference type="CDD" id="cd16015">
    <property type="entry name" value="LTA_synthase"/>
    <property type="match status" value="1"/>
</dbReference>
<evidence type="ECO:0000313" key="4">
    <source>
        <dbReference type="Proteomes" id="UP001159659"/>
    </source>
</evidence>
<evidence type="ECO:0000256" key="1">
    <source>
        <dbReference type="SAM" id="Phobius"/>
    </source>
</evidence>
<name>A0AAV0T8A9_9STRA</name>
<dbReference type="PANTHER" id="PTHR43751">
    <property type="entry name" value="SULFATASE"/>
    <property type="match status" value="1"/>
</dbReference>
<feature type="transmembrane region" description="Helical" evidence="1">
    <location>
        <begin position="103"/>
        <end position="131"/>
    </location>
</feature>
<keyword evidence="1" id="KW-0812">Transmembrane</keyword>
<feature type="transmembrane region" description="Helical" evidence="1">
    <location>
        <begin position="158"/>
        <end position="181"/>
    </location>
</feature>
<dbReference type="Gene3D" id="3.40.720.10">
    <property type="entry name" value="Alkaline Phosphatase, subunit A"/>
    <property type="match status" value="1"/>
</dbReference>
<proteinExistence type="predicted"/>
<evidence type="ECO:0000259" key="2">
    <source>
        <dbReference type="Pfam" id="PF00884"/>
    </source>
</evidence>
<evidence type="ECO:0000313" key="3">
    <source>
        <dbReference type="EMBL" id="CAI5715296.1"/>
    </source>
</evidence>
<gene>
    <name evidence="3" type="ORF">PFR002_LOCUS3071</name>
</gene>
<dbReference type="Pfam" id="PF00884">
    <property type="entry name" value="Sulfatase"/>
    <property type="match status" value="1"/>
</dbReference>
<sequence>MLRLTCNENVEHQPLQVEESDVPVDVETDRFVSETEVNESTKWEPTKLTKLGLMNRMNLELSIRPWSGWAFIYGFVLLFFFFYRQISMTALIRMYGTTKEATLSVLLGATMLGFAEDFVCATYLISVLWLFDILKRYVGRDFGDWKDSGTSVTSIGNVATFAVSWLLWITVMIPFSVYLLLVRVRAMRFTFAFVKMAIDEKNSISAVPISTDEVNQAFLHSAVLVVAATLFASMRTLYEKLETNEDEADLSSRCVTFKKKIGKPVENMETEKMLDQDNAEVDNISFTSQRITKKLRLQEGTTVIVGLLVMSAIVVVASSVSSPLIAYLALNTSLNGLFGGVLQPTLLYMDGTLPSPEKFIHTATEDYTLFGSNSLYRQTTGFHGELAFDVTVTPNDPPNVLLIVVESFRHHDSHYLVGEEDPSDLFKGTNLTITPNFDRWAKRGVALRNLWSSWRTSRSVESLLFAQLPYDSSTKTGTTGGRKKTKLFGLPQLFTAKGYETFFTTGCKTDYDNWDVFLPTHGFDTVWSRNEMIELAMINLGIKPDEWFGSDHRGLDWGVHDDLSFQLLGDLMINKTREQNKRVVDKKPKKPLFLTHYTISSHTDYTERPRWFDEAVKPDFSALYEGQPYADVIKNYLEMRYFTDMELGNFMDRMAKQGILNDTIVVIVGDHGQAPEFGTDVPEDRDGSVTRVAGSIIAEGRLVGADALVIDDPTEQYDILNTLADITGVPNGGFIQDGVGRSLKRKVKFGERLVYSNNPSRKMSIVNGHQRLRYDRVTDSILLYDAVRDHDMTTNLFPELTVSEKVRYI</sequence>
<feature type="transmembrane region" description="Helical" evidence="1">
    <location>
        <begin position="66"/>
        <end position="83"/>
    </location>
</feature>
<dbReference type="InterPro" id="IPR052701">
    <property type="entry name" value="GAG_Ulvan_Degrading_Sulfatases"/>
</dbReference>